<evidence type="ECO:0000313" key="4">
    <source>
        <dbReference type="Proteomes" id="UP001472677"/>
    </source>
</evidence>
<evidence type="ECO:0000256" key="2">
    <source>
        <dbReference type="SAM" id="SignalP"/>
    </source>
</evidence>
<name>A0ABR2DC33_9ROSI</name>
<feature type="compositionally biased region" description="Basic residues" evidence="1">
    <location>
        <begin position="84"/>
        <end position="95"/>
    </location>
</feature>
<dbReference type="EMBL" id="JBBPBM010000030">
    <property type="protein sequence ID" value="KAK8535264.1"/>
    <property type="molecule type" value="Genomic_DNA"/>
</dbReference>
<dbReference type="Proteomes" id="UP001472677">
    <property type="component" value="Unassembled WGS sequence"/>
</dbReference>
<evidence type="ECO:0008006" key="5">
    <source>
        <dbReference type="Google" id="ProtNLM"/>
    </source>
</evidence>
<feature type="signal peptide" evidence="2">
    <location>
        <begin position="1"/>
        <end position="26"/>
    </location>
</feature>
<comment type="caution">
    <text evidence="3">The sequence shown here is derived from an EMBL/GenBank/DDBJ whole genome shotgun (WGS) entry which is preliminary data.</text>
</comment>
<protein>
    <recommendedName>
        <fullName evidence="5">Secreted protein</fullName>
    </recommendedName>
</protein>
<keyword evidence="2" id="KW-0732">Signal</keyword>
<evidence type="ECO:0000256" key="1">
    <source>
        <dbReference type="SAM" id="MobiDB-lite"/>
    </source>
</evidence>
<keyword evidence="4" id="KW-1185">Reference proteome</keyword>
<evidence type="ECO:0000313" key="3">
    <source>
        <dbReference type="EMBL" id="KAK8535264.1"/>
    </source>
</evidence>
<feature type="chain" id="PRO_5045870979" description="Secreted protein" evidence="2">
    <location>
        <begin position="27"/>
        <end position="115"/>
    </location>
</feature>
<accession>A0ABR2DC33</accession>
<proteinExistence type="predicted"/>
<gene>
    <name evidence="3" type="ORF">V6N12_056788</name>
</gene>
<organism evidence="3 4">
    <name type="scientific">Hibiscus sabdariffa</name>
    <name type="common">roselle</name>
    <dbReference type="NCBI Taxonomy" id="183260"/>
    <lineage>
        <taxon>Eukaryota</taxon>
        <taxon>Viridiplantae</taxon>
        <taxon>Streptophyta</taxon>
        <taxon>Embryophyta</taxon>
        <taxon>Tracheophyta</taxon>
        <taxon>Spermatophyta</taxon>
        <taxon>Magnoliopsida</taxon>
        <taxon>eudicotyledons</taxon>
        <taxon>Gunneridae</taxon>
        <taxon>Pentapetalae</taxon>
        <taxon>rosids</taxon>
        <taxon>malvids</taxon>
        <taxon>Malvales</taxon>
        <taxon>Malvaceae</taxon>
        <taxon>Malvoideae</taxon>
        <taxon>Hibiscus</taxon>
    </lineage>
</organism>
<feature type="region of interest" description="Disordered" evidence="1">
    <location>
        <begin position="77"/>
        <end position="115"/>
    </location>
</feature>
<sequence length="115" mass="12954">MHCHDTMGKPFSFSAIFFLSRTICIALQSPQLKCSAIQARQKSGYWFALSHGNSEELLLCYSGKLCVPGKWRQRNPHAVPSALRAKRPKPSHKTHGPTLSLERAGQNQDHIEPTW</sequence>
<reference evidence="3 4" key="1">
    <citation type="journal article" date="2024" name="G3 (Bethesda)">
        <title>Genome assembly of Hibiscus sabdariffa L. provides insights into metabolisms of medicinal natural products.</title>
        <authorList>
            <person name="Kim T."/>
        </authorList>
    </citation>
    <scope>NUCLEOTIDE SEQUENCE [LARGE SCALE GENOMIC DNA]</scope>
    <source>
        <strain evidence="3">TK-2024</strain>
        <tissue evidence="3">Old leaves</tissue>
    </source>
</reference>